<comment type="caution">
    <text evidence="2">The sequence shown here is derived from an EMBL/GenBank/DDBJ whole genome shotgun (WGS) entry which is preliminary data.</text>
</comment>
<dbReference type="HOGENOM" id="CLU_2803014_0_0_9"/>
<feature type="region of interest" description="Disordered" evidence="1">
    <location>
        <begin position="1"/>
        <end position="29"/>
    </location>
</feature>
<dbReference type="AlphaFoldDB" id="B0PFX5"/>
<protein>
    <submittedName>
        <fullName evidence="2">Uncharacterized protein</fullName>
    </submittedName>
</protein>
<reference evidence="2" key="1">
    <citation type="submission" date="2007-11" db="EMBL/GenBank/DDBJ databases">
        <authorList>
            <person name="Fulton L."/>
            <person name="Clifton S."/>
            <person name="Fulton B."/>
            <person name="Xu J."/>
            <person name="Minx P."/>
            <person name="Pepin K.H."/>
            <person name="Johnson M."/>
            <person name="Thiruvilangam P."/>
            <person name="Bhonagiri V."/>
            <person name="Nash W.E."/>
            <person name="Mardis E.R."/>
            <person name="Wilson R.K."/>
        </authorList>
    </citation>
    <scope>NUCLEOTIDE SEQUENCE [LARGE SCALE GENOMIC DNA]</scope>
    <source>
        <strain evidence="2">DSM 17241</strain>
    </source>
</reference>
<name>B0PFX5_9FIRM</name>
<evidence type="ECO:0000313" key="2">
    <source>
        <dbReference type="EMBL" id="EDS09563.1"/>
    </source>
</evidence>
<evidence type="ECO:0000313" key="3">
    <source>
        <dbReference type="Proteomes" id="UP000003803"/>
    </source>
</evidence>
<reference evidence="2" key="2">
    <citation type="submission" date="2013-09" db="EMBL/GenBank/DDBJ databases">
        <title>Draft genome sequence of Anaerotruncus colihominis(DSM 17241).</title>
        <authorList>
            <person name="Sudarsanam P."/>
            <person name="Ley R."/>
            <person name="Guruge J."/>
            <person name="Turnbaugh P.J."/>
            <person name="Mahowald M."/>
            <person name="Liep D."/>
            <person name="Gordon J."/>
        </authorList>
    </citation>
    <scope>NUCLEOTIDE SEQUENCE</scope>
    <source>
        <strain evidence="2">DSM 17241</strain>
    </source>
</reference>
<organism evidence="2 3">
    <name type="scientific">Anaerotruncus colihominis DSM 17241</name>
    <dbReference type="NCBI Taxonomy" id="445972"/>
    <lineage>
        <taxon>Bacteria</taxon>
        <taxon>Bacillati</taxon>
        <taxon>Bacillota</taxon>
        <taxon>Clostridia</taxon>
        <taxon>Eubacteriales</taxon>
        <taxon>Oscillospiraceae</taxon>
        <taxon>Anaerotruncus</taxon>
    </lineage>
</organism>
<evidence type="ECO:0000256" key="1">
    <source>
        <dbReference type="SAM" id="MobiDB-lite"/>
    </source>
</evidence>
<sequence length="67" mass="7172">MFTNEAARLKKRVSSRSSPANAGPGNNAAGGLYGEHTDFALCKPQRHAKQKGAAVPRPFRCFCAPDL</sequence>
<proteinExistence type="predicted"/>
<dbReference type="Proteomes" id="UP000003803">
    <property type="component" value="Unassembled WGS sequence"/>
</dbReference>
<dbReference type="EMBL" id="ABGD02000027">
    <property type="protein sequence ID" value="EDS09563.1"/>
    <property type="molecule type" value="Genomic_DNA"/>
</dbReference>
<feature type="compositionally biased region" description="Low complexity" evidence="1">
    <location>
        <begin position="19"/>
        <end position="29"/>
    </location>
</feature>
<keyword evidence="3" id="KW-1185">Reference proteome</keyword>
<accession>B0PFX5</accession>
<gene>
    <name evidence="2" type="ORF">ANACOL_03707</name>
</gene>